<feature type="chain" id="PRO_5041589008" evidence="1">
    <location>
        <begin position="21"/>
        <end position="80"/>
    </location>
</feature>
<feature type="signal peptide" evidence="1">
    <location>
        <begin position="1"/>
        <end position="20"/>
    </location>
</feature>
<proteinExistence type="predicted"/>
<evidence type="ECO:0000313" key="4">
    <source>
        <dbReference type="EMBL" id="GJG32785.1"/>
    </source>
</evidence>
<evidence type="ECO:0000313" key="5">
    <source>
        <dbReference type="Proteomes" id="UP000887097"/>
    </source>
</evidence>
<accession>A0AA37I1I8</accession>
<dbReference type="AlphaFoldDB" id="A0AA37I1I8"/>
<dbReference type="GeneID" id="31499928"/>
<sequence>MQKKVLFLLLALMMGAAVQAQEIEKVDKFPSGYINGVYMSEAKYYSDTSYTHFYSSVRFYAAKIQKVFKMVITLQPFYII</sequence>
<gene>
    <name evidence="2" type="ORF">PRMUPPPA20_08920</name>
    <name evidence="3" type="ORF">PRMUPPPA20_08930</name>
    <name evidence="4" type="ORF">PRMUPPPA20_08940</name>
</gene>
<organism evidence="3 5">
    <name type="scientific">Xylanibacter ruminicola</name>
    <name type="common">Prevotella ruminicola</name>
    <dbReference type="NCBI Taxonomy" id="839"/>
    <lineage>
        <taxon>Bacteria</taxon>
        <taxon>Pseudomonadati</taxon>
        <taxon>Bacteroidota</taxon>
        <taxon>Bacteroidia</taxon>
        <taxon>Bacteroidales</taxon>
        <taxon>Prevotellaceae</taxon>
        <taxon>Xylanibacter</taxon>
    </lineage>
</organism>
<name>A0AA37I1I8_XYLRU</name>
<dbReference type="EMBL" id="BPTT01000001">
    <property type="protein sequence ID" value="GJG32784.1"/>
    <property type="molecule type" value="Genomic_DNA"/>
</dbReference>
<protein>
    <submittedName>
        <fullName evidence="3">Uncharacterized protein</fullName>
    </submittedName>
</protein>
<evidence type="ECO:0000313" key="3">
    <source>
        <dbReference type="EMBL" id="GJG32784.1"/>
    </source>
</evidence>
<evidence type="ECO:0000313" key="2">
    <source>
        <dbReference type="EMBL" id="GJG32783.1"/>
    </source>
</evidence>
<keyword evidence="1" id="KW-0732">Signal</keyword>
<dbReference type="RefSeq" id="WP_041385544.1">
    <property type="nucleotide sequence ID" value="NZ_BPTT01000001.1"/>
</dbReference>
<reference evidence="3" key="1">
    <citation type="submission" date="2021-08" db="EMBL/GenBank/DDBJ databases">
        <title>Prevotella lacticifex sp. nov., isolated from rumen of cow.</title>
        <authorList>
            <person name="Shinkai T."/>
            <person name="Ikeyama N."/>
            <person name="Kumagai M."/>
            <person name="Ohmori H."/>
            <person name="Sakamoto M."/>
            <person name="Ohkuma M."/>
            <person name="Mitsumori M."/>
        </authorList>
    </citation>
    <scope>NUCLEOTIDE SEQUENCE</scope>
    <source>
        <strain evidence="3">JCM 8259</strain>
    </source>
</reference>
<dbReference type="Proteomes" id="UP000887097">
    <property type="component" value="Unassembled WGS sequence"/>
</dbReference>
<dbReference type="EMBL" id="BPTT01000001">
    <property type="protein sequence ID" value="GJG32783.1"/>
    <property type="molecule type" value="Genomic_DNA"/>
</dbReference>
<dbReference type="EMBL" id="BPTT01000001">
    <property type="protein sequence ID" value="GJG32785.1"/>
    <property type="molecule type" value="Genomic_DNA"/>
</dbReference>
<comment type="caution">
    <text evidence="3">The sequence shown here is derived from an EMBL/GenBank/DDBJ whole genome shotgun (WGS) entry which is preliminary data.</text>
</comment>
<evidence type="ECO:0000256" key="1">
    <source>
        <dbReference type="SAM" id="SignalP"/>
    </source>
</evidence>